<evidence type="ECO:0000256" key="1">
    <source>
        <dbReference type="ARBA" id="ARBA00022729"/>
    </source>
</evidence>
<proteinExistence type="predicted"/>
<accession>A0A3B0SFZ6</accession>
<dbReference type="InterPro" id="IPR050955">
    <property type="entry name" value="Plant_Biomass_Hydrol_Est"/>
</dbReference>
<organism evidence="5">
    <name type="scientific">hydrothermal vent metagenome</name>
    <dbReference type="NCBI Taxonomy" id="652676"/>
    <lineage>
        <taxon>unclassified sequences</taxon>
        <taxon>metagenomes</taxon>
        <taxon>ecological metagenomes</taxon>
    </lineage>
</organism>
<dbReference type="AlphaFoldDB" id="A0A3B0SFZ6"/>
<name>A0A3B0SFZ6_9ZZZZ</name>
<keyword evidence="2" id="KW-0378">Hydrolase</keyword>
<dbReference type="PANTHER" id="PTHR43037:SF5">
    <property type="entry name" value="FERULOYL ESTERASE"/>
    <property type="match status" value="1"/>
</dbReference>
<protein>
    <recommendedName>
        <fullName evidence="4">Peptidase S9 prolyl oligopeptidase catalytic domain-containing protein</fullName>
    </recommendedName>
</protein>
<dbReference type="PANTHER" id="PTHR43037">
    <property type="entry name" value="UNNAMED PRODUCT-RELATED"/>
    <property type="match status" value="1"/>
</dbReference>
<feature type="region of interest" description="Disordered" evidence="3">
    <location>
        <begin position="59"/>
        <end position="94"/>
    </location>
</feature>
<keyword evidence="1" id="KW-0732">Signal</keyword>
<dbReference type="InterPro" id="IPR029058">
    <property type="entry name" value="AB_hydrolase_fold"/>
</dbReference>
<reference evidence="5" key="1">
    <citation type="submission" date="2018-06" db="EMBL/GenBank/DDBJ databases">
        <authorList>
            <person name="Zhirakovskaya E."/>
        </authorList>
    </citation>
    <scope>NUCLEOTIDE SEQUENCE</scope>
</reference>
<dbReference type="EMBL" id="UOEK01000071">
    <property type="protein sequence ID" value="VAV95203.1"/>
    <property type="molecule type" value="Genomic_DNA"/>
</dbReference>
<feature type="compositionally biased region" description="Low complexity" evidence="3">
    <location>
        <begin position="77"/>
        <end position="89"/>
    </location>
</feature>
<dbReference type="Pfam" id="PF00326">
    <property type="entry name" value="Peptidase_S9"/>
    <property type="match status" value="1"/>
</dbReference>
<evidence type="ECO:0000313" key="5">
    <source>
        <dbReference type="EMBL" id="VAV95203.1"/>
    </source>
</evidence>
<dbReference type="GO" id="GO:0008236">
    <property type="term" value="F:serine-type peptidase activity"/>
    <property type="evidence" value="ECO:0007669"/>
    <property type="project" value="InterPro"/>
</dbReference>
<evidence type="ECO:0000256" key="2">
    <source>
        <dbReference type="ARBA" id="ARBA00022801"/>
    </source>
</evidence>
<feature type="domain" description="Peptidase S9 prolyl oligopeptidase catalytic" evidence="4">
    <location>
        <begin position="182"/>
        <end position="242"/>
    </location>
</feature>
<dbReference type="SUPFAM" id="SSF53474">
    <property type="entry name" value="alpha/beta-Hydrolases"/>
    <property type="match status" value="1"/>
</dbReference>
<evidence type="ECO:0000256" key="3">
    <source>
        <dbReference type="SAM" id="MobiDB-lite"/>
    </source>
</evidence>
<dbReference type="InterPro" id="IPR001375">
    <property type="entry name" value="Peptidase_S9_cat"/>
</dbReference>
<sequence length="390" mass="41588">MVFTVAGRIIRLTNPAPTEAAVSSAGHQHSRFRPAFQGCPVAVLLIVFVLVMAACSGTRSEPQPAETPLDTGTTNAPVPSQPTTTSTNPPRGPTGEISMTVDGLERVFTVVRPDTVGPGAPVVVLLHGGTRDMRSVLEKEGTADWVALSEEEGFILVAPNGVNPDTGDATGDRQHWNDLRSPYRIGDSDVDDVTFINRVVDWVIQNHGADASRVFVTGLSNGGMMTQRLLIESPETFAAGASFIASLPDRDDLVRPDSPIPLLLASATDDPLVPWDGGNVARRNRGTVASVADTRAWWIETNRAVPDEFGTVELDNTNRRDGCMLTVQGFDAGPEGARVLIMTMEGGGHSMPSTNYTRVTEALIEPIVGPVCRDADGATIAWDFFMSVTG</sequence>
<gene>
    <name evidence="5" type="ORF">MNBD_ACTINO02-444</name>
</gene>
<dbReference type="Gene3D" id="3.40.50.1820">
    <property type="entry name" value="alpha/beta hydrolase"/>
    <property type="match status" value="1"/>
</dbReference>
<dbReference type="GO" id="GO:0006508">
    <property type="term" value="P:proteolysis"/>
    <property type="evidence" value="ECO:0007669"/>
    <property type="project" value="InterPro"/>
</dbReference>
<evidence type="ECO:0000259" key="4">
    <source>
        <dbReference type="Pfam" id="PF00326"/>
    </source>
</evidence>